<evidence type="ECO:0000256" key="4">
    <source>
        <dbReference type="ARBA" id="ARBA00023163"/>
    </source>
</evidence>
<protein>
    <recommendedName>
        <fullName evidence="5">HTH luxR-type domain-containing protein</fullName>
    </recommendedName>
</protein>
<dbReference type="PANTHER" id="PTHR43133:SF46">
    <property type="entry name" value="RNA POLYMERASE SIGMA-70 FACTOR ECF SUBFAMILY"/>
    <property type="match status" value="1"/>
</dbReference>
<dbReference type="Gene3D" id="1.10.1740.10">
    <property type="match status" value="1"/>
</dbReference>
<keyword evidence="3" id="KW-0731">Sigma factor</keyword>
<dbReference type="CDD" id="cd06171">
    <property type="entry name" value="Sigma70_r4"/>
    <property type="match status" value="1"/>
</dbReference>
<dbReference type="InterPro" id="IPR013249">
    <property type="entry name" value="RNA_pol_sigma70_r4_t2"/>
</dbReference>
<dbReference type="InterPro" id="IPR036388">
    <property type="entry name" value="WH-like_DNA-bd_sf"/>
</dbReference>
<dbReference type="Proteomes" id="UP001501207">
    <property type="component" value="Unassembled WGS sequence"/>
</dbReference>
<keyword evidence="7" id="KW-1185">Reference proteome</keyword>
<dbReference type="Gene3D" id="1.10.10.10">
    <property type="entry name" value="Winged helix-like DNA-binding domain superfamily/Winged helix DNA-binding domain"/>
    <property type="match status" value="1"/>
</dbReference>
<keyword evidence="2" id="KW-0805">Transcription regulation</keyword>
<sequence length="267" mass="31061">MTGFTKTCALADLNRPEGQVSLFIFFIRFGCYLYKSAENGLTLTKAEKNISTKTAQFLQTIACLINNITFPKNRYTLAMPSTSYPPEKDILTLFYQGNIYAFELIFKKYNTVLCNFASRFVSSQDISVEIVQGVFLKLWENHDKIIIENALKSYLFRAVYNQCSSYLSHLRVRKKYLHSIRRLHETQHLTDPVQDSLSYKELNHRVHEAVAQLPEECRKIFVLSRFEGLKYMEIADRLQVSVKTVETQISRALTRLRENLKEFLLSP</sequence>
<dbReference type="InterPro" id="IPR014284">
    <property type="entry name" value="RNA_pol_sigma-70_dom"/>
</dbReference>
<dbReference type="InterPro" id="IPR007627">
    <property type="entry name" value="RNA_pol_sigma70_r2"/>
</dbReference>
<dbReference type="InterPro" id="IPR013325">
    <property type="entry name" value="RNA_pol_sigma_r2"/>
</dbReference>
<feature type="domain" description="HTH luxR-type" evidence="5">
    <location>
        <begin position="228"/>
        <end position="255"/>
    </location>
</feature>
<dbReference type="SUPFAM" id="SSF88659">
    <property type="entry name" value="Sigma3 and sigma4 domains of RNA polymerase sigma factors"/>
    <property type="match status" value="1"/>
</dbReference>
<dbReference type="PANTHER" id="PTHR43133">
    <property type="entry name" value="RNA POLYMERASE ECF-TYPE SIGMA FACTO"/>
    <property type="match status" value="1"/>
</dbReference>
<gene>
    <name evidence="6" type="ORF">GCM10023143_14570</name>
</gene>
<accession>A0ABP8FND0</accession>
<dbReference type="Pfam" id="PF04542">
    <property type="entry name" value="Sigma70_r2"/>
    <property type="match status" value="1"/>
</dbReference>
<proteinExistence type="inferred from homology"/>
<evidence type="ECO:0000259" key="5">
    <source>
        <dbReference type="PROSITE" id="PS00622"/>
    </source>
</evidence>
<dbReference type="InterPro" id="IPR000792">
    <property type="entry name" value="Tscrpt_reg_LuxR_C"/>
</dbReference>
<dbReference type="InterPro" id="IPR013324">
    <property type="entry name" value="RNA_pol_sigma_r3/r4-like"/>
</dbReference>
<dbReference type="NCBIfam" id="TIGR02937">
    <property type="entry name" value="sigma70-ECF"/>
    <property type="match status" value="1"/>
</dbReference>
<comment type="similarity">
    <text evidence="1">Belongs to the sigma-70 factor family. ECF subfamily.</text>
</comment>
<dbReference type="NCBIfam" id="TIGR02985">
    <property type="entry name" value="Sig70_bacteroi1"/>
    <property type="match status" value="1"/>
</dbReference>
<evidence type="ECO:0000256" key="2">
    <source>
        <dbReference type="ARBA" id="ARBA00023015"/>
    </source>
</evidence>
<dbReference type="PROSITE" id="PS00622">
    <property type="entry name" value="HTH_LUXR_1"/>
    <property type="match status" value="1"/>
</dbReference>
<dbReference type="Pfam" id="PF08281">
    <property type="entry name" value="Sigma70_r4_2"/>
    <property type="match status" value="1"/>
</dbReference>
<reference evidence="7" key="1">
    <citation type="journal article" date="2019" name="Int. J. Syst. Evol. Microbiol.">
        <title>The Global Catalogue of Microorganisms (GCM) 10K type strain sequencing project: providing services to taxonomists for standard genome sequencing and annotation.</title>
        <authorList>
            <consortium name="The Broad Institute Genomics Platform"/>
            <consortium name="The Broad Institute Genome Sequencing Center for Infectious Disease"/>
            <person name="Wu L."/>
            <person name="Ma J."/>
        </authorList>
    </citation>
    <scope>NUCLEOTIDE SEQUENCE [LARGE SCALE GENOMIC DNA]</scope>
    <source>
        <strain evidence="7">JCM 17664</strain>
    </source>
</reference>
<comment type="caution">
    <text evidence="6">The sequence shown here is derived from an EMBL/GenBank/DDBJ whole genome shotgun (WGS) entry which is preliminary data.</text>
</comment>
<evidence type="ECO:0000256" key="3">
    <source>
        <dbReference type="ARBA" id="ARBA00023082"/>
    </source>
</evidence>
<keyword evidence="4" id="KW-0804">Transcription</keyword>
<organism evidence="6 7">
    <name type="scientific">Compostibacter hankyongensis</name>
    <dbReference type="NCBI Taxonomy" id="1007089"/>
    <lineage>
        <taxon>Bacteria</taxon>
        <taxon>Pseudomonadati</taxon>
        <taxon>Bacteroidota</taxon>
        <taxon>Chitinophagia</taxon>
        <taxon>Chitinophagales</taxon>
        <taxon>Chitinophagaceae</taxon>
        <taxon>Compostibacter</taxon>
    </lineage>
</organism>
<evidence type="ECO:0000256" key="1">
    <source>
        <dbReference type="ARBA" id="ARBA00010641"/>
    </source>
</evidence>
<dbReference type="InterPro" id="IPR039425">
    <property type="entry name" value="RNA_pol_sigma-70-like"/>
</dbReference>
<dbReference type="SUPFAM" id="SSF88946">
    <property type="entry name" value="Sigma2 domain of RNA polymerase sigma factors"/>
    <property type="match status" value="1"/>
</dbReference>
<dbReference type="EMBL" id="BAABFN010000002">
    <property type="protein sequence ID" value="GAA4307699.1"/>
    <property type="molecule type" value="Genomic_DNA"/>
</dbReference>
<evidence type="ECO:0000313" key="7">
    <source>
        <dbReference type="Proteomes" id="UP001501207"/>
    </source>
</evidence>
<name>A0ABP8FND0_9BACT</name>
<evidence type="ECO:0000313" key="6">
    <source>
        <dbReference type="EMBL" id="GAA4307699.1"/>
    </source>
</evidence>
<dbReference type="InterPro" id="IPR014327">
    <property type="entry name" value="RNA_pol_sigma70_bacteroid"/>
</dbReference>